<protein>
    <recommendedName>
        <fullName evidence="3">DUF2470 domain-containing protein</fullName>
    </recommendedName>
</protein>
<proteinExistence type="predicted"/>
<reference evidence="2" key="1">
    <citation type="submission" date="2023-07" db="EMBL/GenBank/DDBJ databases">
        <title>30 novel species of actinomycetes from the DSMZ collection.</title>
        <authorList>
            <person name="Nouioui I."/>
        </authorList>
    </citation>
    <scope>NUCLEOTIDE SEQUENCE [LARGE SCALE GENOMIC DNA]</scope>
    <source>
        <strain evidence="2">DSM 44743</strain>
    </source>
</reference>
<evidence type="ECO:0008006" key="3">
    <source>
        <dbReference type="Google" id="ProtNLM"/>
    </source>
</evidence>
<dbReference type="Proteomes" id="UP001183390">
    <property type="component" value="Unassembled WGS sequence"/>
</dbReference>
<organism evidence="1 2">
    <name type="scientific">Nocardiopsis lambiniae</name>
    <dbReference type="NCBI Taxonomy" id="3075539"/>
    <lineage>
        <taxon>Bacteria</taxon>
        <taxon>Bacillati</taxon>
        <taxon>Actinomycetota</taxon>
        <taxon>Actinomycetes</taxon>
        <taxon>Streptosporangiales</taxon>
        <taxon>Nocardiopsidaceae</taxon>
        <taxon>Nocardiopsis</taxon>
    </lineage>
</organism>
<dbReference type="RefSeq" id="WP_311511102.1">
    <property type="nucleotide sequence ID" value="NZ_JAVREP010000004.1"/>
</dbReference>
<dbReference type="EMBL" id="JAVREP010000004">
    <property type="protein sequence ID" value="MDT0328372.1"/>
    <property type="molecule type" value="Genomic_DNA"/>
</dbReference>
<keyword evidence="2" id="KW-1185">Reference proteome</keyword>
<gene>
    <name evidence="1" type="ORF">RM479_08095</name>
</gene>
<evidence type="ECO:0000313" key="1">
    <source>
        <dbReference type="EMBL" id="MDT0328372.1"/>
    </source>
</evidence>
<evidence type="ECO:0000313" key="2">
    <source>
        <dbReference type="Proteomes" id="UP001183390"/>
    </source>
</evidence>
<name>A0ABU2M6U9_9ACTN</name>
<comment type="caution">
    <text evidence="1">The sequence shown here is derived from an EMBL/GenBank/DDBJ whole genome shotgun (WGS) entry which is preliminary data.</text>
</comment>
<sequence>MNGIHGTEDAVLAPRSALRRRGIAAMDGDLSGSVRAEHAGIGVTVRHADHRWWRPMSGAPEVTVPVAREGDEDALARRLTDELLGRL</sequence>
<accession>A0ABU2M6U9</accession>